<evidence type="ECO:0000313" key="1">
    <source>
        <dbReference type="EMBL" id="KAH7862506.1"/>
    </source>
</evidence>
<reference evidence="1 2" key="1">
    <citation type="journal article" date="2021" name="Hortic Res">
        <title>High-quality reference genome and annotation aids understanding of berry development for evergreen blueberry (Vaccinium darrowii).</title>
        <authorList>
            <person name="Yu J."/>
            <person name="Hulse-Kemp A.M."/>
            <person name="Babiker E."/>
            <person name="Staton M."/>
        </authorList>
    </citation>
    <scope>NUCLEOTIDE SEQUENCE [LARGE SCALE GENOMIC DNA]</scope>
    <source>
        <strain evidence="2">cv. NJ 8807/NJ 8810</strain>
        <tissue evidence="1">Young leaf</tissue>
    </source>
</reference>
<comment type="caution">
    <text evidence="1">The sequence shown here is derived from an EMBL/GenBank/DDBJ whole genome shotgun (WGS) entry which is preliminary data.</text>
</comment>
<keyword evidence="2" id="KW-1185">Reference proteome</keyword>
<accession>A0ACB7ZAM1</accession>
<name>A0ACB7ZAM1_9ERIC</name>
<evidence type="ECO:0000313" key="2">
    <source>
        <dbReference type="Proteomes" id="UP000828048"/>
    </source>
</evidence>
<sequence>MENTHFQEPESNAPFNSATATNHHNNCTTCGGSIKKRSPSSTPSDLQEPISKKLSLRPSSSSTFDQPLTNGFTKVALPFALPITWASQSTPTLRRCVSDPVSSPGSSTDKNGDSSRVVTNPLSPEIAKIGGLASTPSPAKAGSSASATLPIFRRSFSDPSPKAYQEVVTPSDSVIGQMPNSKRVKRMRDGIRVMKQWLDEVMHEGKEDEFEDEEEDGGYVEHKNGTPKDHEPQAESEEAVSVETSGKKNFFYPKPLPSPSIRVSSYHLGGGYGGGLGEGVGGFGGGADTSVGGGYGGSSFDAGLGEWLWRWVF</sequence>
<dbReference type="Proteomes" id="UP000828048">
    <property type="component" value="Chromosome 12"/>
</dbReference>
<proteinExistence type="predicted"/>
<gene>
    <name evidence="1" type="ORF">Vadar_005813</name>
</gene>
<protein>
    <submittedName>
        <fullName evidence="1">Uncharacterized protein</fullName>
    </submittedName>
</protein>
<organism evidence="1 2">
    <name type="scientific">Vaccinium darrowii</name>
    <dbReference type="NCBI Taxonomy" id="229202"/>
    <lineage>
        <taxon>Eukaryota</taxon>
        <taxon>Viridiplantae</taxon>
        <taxon>Streptophyta</taxon>
        <taxon>Embryophyta</taxon>
        <taxon>Tracheophyta</taxon>
        <taxon>Spermatophyta</taxon>
        <taxon>Magnoliopsida</taxon>
        <taxon>eudicotyledons</taxon>
        <taxon>Gunneridae</taxon>
        <taxon>Pentapetalae</taxon>
        <taxon>asterids</taxon>
        <taxon>Ericales</taxon>
        <taxon>Ericaceae</taxon>
        <taxon>Vaccinioideae</taxon>
        <taxon>Vaccinieae</taxon>
        <taxon>Vaccinium</taxon>
    </lineage>
</organism>
<dbReference type="EMBL" id="CM037162">
    <property type="protein sequence ID" value="KAH7862506.1"/>
    <property type="molecule type" value="Genomic_DNA"/>
</dbReference>